<evidence type="ECO:0000313" key="2">
    <source>
        <dbReference type="EMBL" id="ONK76726.1"/>
    </source>
</evidence>
<dbReference type="PANTHER" id="PTHR30603">
    <property type="entry name" value="RNA POLYMERASE SIGMA FACTOR RPO"/>
    <property type="match status" value="1"/>
</dbReference>
<reference evidence="3" key="1">
    <citation type="journal article" date="2017" name="Nat. Commun.">
        <title>The asparagus genome sheds light on the origin and evolution of a young Y chromosome.</title>
        <authorList>
            <person name="Harkess A."/>
            <person name="Zhou J."/>
            <person name="Xu C."/>
            <person name="Bowers J.E."/>
            <person name="Van der Hulst R."/>
            <person name="Ayyampalayam S."/>
            <person name="Mercati F."/>
            <person name="Riccardi P."/>
            <person name="McKain M.R."/>
            <person name="Kakrana A."/>
            <person name="Tang H."/>
            <person name="Ray J."/>
            <person name="Groenendijk J."/>
            <person name="Arikit S."/>
            <person name="Mathioni S.M."/>
            <person name="Nakano M."/>
            <person name="Shan H."/>
            <person name="Telgmann-Rauber A."/>
            <person name="Kanno A."/>
            <person name="Yue Z."/>
            <person name="Chen H."/>
            <person name="Li W."/>
            <person name="Chen Y."/>
            <person name="Xu X."/>
            <person name="Zhang Y."/>
            <person name="Luo S."/>
            <person name="Chen H."/>
            <person name="Gao J."/>
            <person name="Mao Z."/>
            <person name="Pires J.C."/>
            <person name="Luo M."/>
            <person name="Kudrna D."/>
            <person name="Wing R.A."/>
            <person name="Meyers B.C."/>
            <person name="Yi K."/>
            <person name="Kong H."/>
            <person name="Lavrijsen P."/>
            <person name="Sunseri F."/>
            <person name="Falavigna A."/>
            <person name="Ye Y."/>
            <person name="Leebens-Mack J.H."/>
            <person name="Chen G."/>
        </authorList>
    </citation>
    <scope>NUCLEOTIDE SEQUENCE [LARGE SCALE GENOMIC DNA]</scope>
    <source>
        <strain evidence="3">cv. DH0086</strain>
    </source>
</reference>
<dbReference type="InterPro" id="IPR050239">
    <property type="entry name" value="Sigma-70_RNA_pol_init_factors"/>
</dbReference>
<comment type="similarity">
    <text evidence="1">Belongs to the sigma-70 factor family.</text>
</comment>
<evidence type="ECO:0000256" key="1">
    <source>
        <dbReference type="ARBA" id="ARBA00007788"/>
    </source>
</evidence>
<dbReference type="PANTHER" id="PTHR30603:SF14">
    <property type="entry name" value="RNA POLYMERASE SIGMA FACTOR SIGA"/>
    <property type="match status" value="1"/>
</dbReference>
<dbReference type="GO" id="GO:0006352">
    <property type="term" value="P:DNA-templated transcription initiation"/>
    <property type="evidence" value="ECO:0007669"/>
    <property type="project" value="InterPro"/>
</dbReference>
<protein>
    <submittedName>
        <fullName evidence="2">Uncharacterized protein</fullName>
    </submittedName>
</protein>
<evidence type="ECO:0000313" key="3">
    <source>
        <dbReference type="Proteomes" id="UP000243459"/>
    </source>
</evidence>
<dbReference type="SUPFAM" id="SSF88946">
    <property type="entry name" value="Sigma2 domain of RNA polymerase sigma factors"/>
    <property type="match status" value="1"/>
</dbReference>
<keyword evidence="3" id="KW-1185">Reference proteome</keyword>
<dbReference type="InterPro" id="IPR013325">
    <property type="entry name" value="RNA_pol_sigma_r2"/>
</dbReference>
<dbReference type="Gene3D" id="1.20.120.1810">
    <property type="match status" value="1"/>
</dbReference>
<name>A0A5P1FEE6_ASPOF</name>
<sequence length="134" mass="14799">MKEKLGFEPSDKQLASSLRMSYSELRSKLIECSLARRKLAMSNIRLVMSIAQKYDNLGAEMADLIQVLLGSAGAWEKPWLPLCRYASNTARSAGVKPETAMAIPKRCNLAYRPAGYKCGDKLDRGSNVGQRATN</sequence>
<dbReference type="Gramene" id="ONK76726">
    <property type="protein sequence ID" value="ONK76726"/>
    <property type="gene ID" value="A4U43_C03F31480"/>
</dbReference>
<accession>A0A5P1FEE6</accession>
<gene>
    <name evidence="2" type="ORF">A4U43_C03F31480</name>
</gene>
<dbReference type="EMBL" id="CM007383">
    <property type="protein sequence ID" value="ONK76726.1"/>
    <property type="molecule type" value="Genomic_DNA"/>
</dbReference>
<dbReference type="AlphaFoldDB" id="A0A5P1FEE6"/>
<dbReference type="GO" id="GO:0003700">
    <property type="term" value="F:DNA-binding transcription factor activity"/>
    <property type="evidence" value="ECO:0007669"/>
    <property type="project" value="InterPro"/>
</dbReference>
<dbReference type="Proteomes" id="UP000243459">
    <property type="component" value="Chromosome 3"/>
</dbReference>
<organism evidence="2 3">
    <name type="scientific">Asparagus officinalis</name>
    <name type="common">Garden asparagus</name>
    <dbReference type="NCBI Taxonomy" id="4686"/>
    <lineage>
        <taxon>Eukaryota</taxon>
        <taxon>Viridiplantae</taxon>
        <taxon>Streptophyta</taxon>
        <taxon>Embryophyta</taxon>
        <taxon>Tracheophyta</taxon>
        <taxon>Spermatophyta</taxon>
        <taxon>Magnoliopsida</taxon>
        <taxon>Liliopsida</taxon>
        <taxon>Asparagales</taxon>
        <taxon>Asparagaceae</taxon>
        <taxon>Asparagoideae</taxon>
        <taxon>Asparagus</taxon>
    </lineage>
</organism>
<proteinExistence type="inferred from homology"/>